<organism evidence="4 5">
    <name type="scientific">Ruminiclostridium hungatei</name>
    <name type="common">Clostridium hungatei</name>
    <dbReference type="NCBI Taxonomy" id="48256"/>
    <lineage>
        <taxon>Bacteria</taxon>
        <taxon>Bacillati</taxon>
        <taxon>Bacillota</taxon>
        <taxon>Clostridia</taxon>
        <taxon>Eubacteriales</taxon>
        <taxon>Oscillospiraceae</taxon>
        <taxon>Ruminiclostridium</taxon>
    </lineage>
</organism>
<dbReference type="Proteomes" id="UP000191554">
    <property type="component" value="Unassembled WGS sequence"/>
</dbReference>
<dbReference type="EC" id="3.1.4.-" evidence="2"/>
<dbReference type="GO" id="GO:0016787">
    <property type="term" value="F:hydrolase activity"/>
    <property type="evidence" value="ECO:0007669"/>
    <property type="project" value="UniProtKB-UniRule"/>
</dbReference>
<dbReference type="InterPro" id="IPR041802">
    <property type="entry name" value="MPP_YfcE"/>
</dbReference>
<dbReference type="CDD" id="cd00841">
    <property type="entry name" value="MPP_YfcE"/>
    <property type="match status" value="1"/>
</dbReference>
<sequence>MKVLVMSDTHGYIFNAKEALDRHPEVEMVLHLGDYCRDAVQLSQLYPNVKFEYVYGNCDIGVGTISAERTIEIEGITVFMTHGHKYSVKWDYNRIVAKAHAENASVVLFGHTHVAVIDNVDNKLVVNPGSMSESRSNKSESYVIMEVADGKVNADIYYV</sequence>
<reference evidence="4 5" key="1">
    <citation type="submission" date="2017-03" db="EMBL/GenBank/DDBJ databases">
        <title>Genome sequence of Clostridium hungatei DSM 14427.</title>
        <authorList>
            <person name="Poehlein A."/>
            <person name="Daniel R."/>
        </authorList>
    </citation>
    <scope>NUCLEOTIDE SEQUENCE [LARGE SCALE GENOMIC DNA]</scope>
    <source>
        <strain evidence="4 5">DSM 14427</strain>
    </source>
</reference>
<evidence type="ECO:0000256" key="2">
    <source>
        <dbReference type="RuleBase" id="RU362039"/>
    </source>
</evidence>
<comment type="cofactor">
    <cofactor evidence="2">
        <name>a divalent metal cation</name>
        <dbReference type="ChEBI" id="CHEBI:60240"/>
    </cofactor>
</comment>
<dbReference type="GO" id="GO:0046872">
    <property type="term" value="F:metal ion binding"/>
    <property type="evidence" value="ECO:0007669"/>
    <property type="project" value="UniProtKB-KW"/>
</dbReference>
<comment type="similarity">
    <text evidence="1 2">Belongs to the metallophosphoesterase superfamily. YfcE family.</text>
</comment>
<evidence type="ECO:0000259" key="3">
    <source>
        <dbReference type="Pfam" id="PF12850"/>
    </source>
</evidence>
<dbReference type="EMBL" id="MZGX01000021">
    <property type="protein sequence ID" value="OPX43080.1"/>
    <property type="molecule type" value="Genomic_DNA"/>
</dbReference>
<dbReference type="PANTHER" id="PTHR11124">
    <property type="entry name" value="VACUOLAR SORTING PROTEIN VPS29"/>
    <property type="match status" value="1"/>
</dbReference>
<dbReference type="InterPro" id="IPR029052">
    <property type="entry name" value="Metallo-depent_PP-like"/>
</dbReference>
<dbReference type="AlphaFoldDB" id="A0A1V4SGT9"/>
<keyword evidence="2" id="KW-0479">Metal-binding</keyword>
<dbReference type="STRING" id="48256.CLHUN_30220"/>
<dbReference type="SUPFAM" id="SSF56300">
    <property type="entry name" value="Metallo-dependent phosphatases"/>
    <property type="match status" value="1"/>
</dbReference>
<protein>
    <recommendedName>
        <fullName evidence="2">Phosphoesterase</fullName>
        <ecNumber evidence="2">3.1.4.-</ecNumber>
    </recommendedName>
</protein>
<dbReference type="Pfam" id="PF12850">
    <property type="entry name" value="Metallophos_2"/>
    <property type="match status" value="1"/>
</dbReference>
<keyword evidence="5" id="KW-1185">Reference proteome</keyword>
<proteinExistence type="inferred from homology"/>
<evidence type="ECO:0000313" key="4">
    <source>
        <dbReference type="EMBL" id="OPX43080.1"/>
    </source>
</evidence>
<feature type="domain" description="Calcineurin-like phosphoesterase" evidence="3">
    <location>
        <begin position="1"/>
        <end position="149"/>
    </location>
</feature>
<dbReference type="InterPro" id="IPR024654">
    <property type="entry name" value="Calcineurin-like_PHP_lpxH"/>
</dbReference>
<dbReference type="InterPro" id="IPR000979">
    <property type="entry name" value="Phosphodiesterase_MJ0936/Vps29"/>
</dbReference>
<comment type="caution">
    <text evidence="4">The sequence shown here is derived from an EMBL/GenBank/DDBJ whole genome shotgun (WGS) entry which is preliminary data.</text>
</comment>
<evidence type="ECO:0000313" key="5">
    <source>
        <dbReference type="Proteomes" id="UP000191554"/>
    </source>
</evidence>
<dbReference type="NCBIfam" id="TIGR00040">
    <property type="entry name" value="yfcE"/>
    <property type="match status" value="1"/>
</dbReference>
<dbReference type="RefSeq" id="WP_080065460.1">
    <property type="nucleotide sequence ID" value="NZ_MZGX01000021.1"/>
</dbReference>
<dbReference type="OrthoDB" id="9800565at2"/>
<dbReference type="Gene3D" id="3.60.21.10">
    <property type="match status" value="1"/>
</dbReference>
<accession>A0A1V4SGT9</accession>
<evidence type="ECO:0000256" key="1">
    <source>
        <dbReference type="ARBA" id="ARBA00008950"/>
    </source>
</evidence>
<name>A0A1V4SGT9_RUMHU</name>
<gene>
    <name evidence="4" type="ORF">CLHUN_30220</name>
</gene>